<dbReference type="SUPFAM" id="SSF51735">
    <property type="entry name" value="NAD(P)-binding Rossmann-fold domains"/>
    <property type="match status" value="1"/>
</dbReference>
<dbReference type="EMBL" id="CP000473">
    <property type="protein sequence ID" value="ABJ84838.1"/>
    <property type="molecule type" value="Genomic_DNA"/>
</dbReference>
<dbReference type="KEGG" id="sus:Acid_3870"/>
<dbReference type="Pfam" id="PF19051">
    <property type="entry name" value="GFO_IDH_MocA_C2"/>
    <property type="match status" value="1"/>
</dbReference>
<proteinExistence type="predicted"/>
<dbReference type="eggNOG" id="COG0673">
    <property type="taxonomic scope" value="Bacteria"/>
</dbReference>
<dbReference type="InterPro" id="IPR043906">
    <property type="entry name" value="Gfo/Idh/MocA_OxRdtase_bact_C"/>
</dbReference>
<evidence type="ECO:0000259" key="1">
    <source>
        <dbReference type="Pfam" id="PF01408"/>
    </source>
</evidence>
<name>Q01ZS7_SOLUE</name>
<feature type="domain" description="Gfo/Idh/MocA-like oxidoreductase N-terminal" evidence="1">
    <location>
        <begin position="33"/>
        <end position="154"/>
    </location>
</feature>
<dbReference type="PANTHER" id="PTHR43818:SF5">
    <property type="entry name" value="OXIDOREDUCTASE FAMILY PROTEIN"/>
    <property type="match status" value="1"/>
</dbReference>
<dbReference type="STRING" id="234267.Acid_3870"/>
<dbReference type="InterPro" id="IPR036291">
    <property type="entry name" value="NAD(P)-bd_dom_sf"/>
</dbReference>
<dbReference type="InterPro" id="IPR000683">
    <property type="entry name" value="Gfo/Idh/MocA-like_OxRdtase_N"/>
</dbReference>
<sequence length="434" mass="47977" precursor="true">MNNTRRELLTAAGAAFTTSLFTGRVKGANDRIAVGFIGLGAMGSGNLGYAMKVPEAQPVALCDVYQPHLERAEAAAKKGGFDVKSVKDFRDILADKSIDAVCISTPDHWHAYMEVEACKAGKDVYVEKPACVYVEEGVKMVQAARKYKRVVQAGTMQRSGGYFKKAAEIVQSGALGDVTFCHAFQSGLTKQEGYGNPPDSEPPLGLDWDMWLGPAPKVPFNANRWGVKAATFPTFRYFWDYAGGAMTDWGVHLIDPIHQCFGEPMPLSVAAMGNKFYVQDNVQTPDTMEAVYQYPKFLQTYESRTANPLQMFNSGNGTAIHGTEGSILVNRSGCTVIPAGKSSKLEAVSYEKDNEMSQMNVPHWKNFIACIKSREKPTSDIETCVRSSTACILANLSMRHGLRLDWDEKAWTVKQESVRQYLKARYRAPWKLEV</sequence>
<dbReference type="Pfam" id="PF01408">
    <property type="entry name" value="GFO_IDH_MocA"/>
    <property type="match status" value="1"/>
</dbReference>
<feature type="domain" description="Gfo/Idh/MocA-like oxidoreductase bacterial type C-terminal" evidence="2">
    <location>
        <begin position="199"/>
        <end position="431"/>
    </location>
</feature>
<dbReference type="Gene3D" id="3.30.360.10">
    <property type="entry name" value="Dihydrodipicolinate Reductase, domain 2"/>
    <property type="match status" value="1"/>
</dbReference>
<dbReference type="GO" id="GO:0000166">
    <property type="term" value="F:nucleotide binding"/>
    <property type="evidence" value="ECO:0007669"/>
    <property type="project" value="InterPro"/>
</dbReference>
<dbReference type="InParanoid" id="Q01ZS7"/>
<gene>
    <name evidence="3" type="ordered locus">Acid_3870</name>
</gene>
<reference evidence="3" key="1">
    <citation type="submission" date="2006-10" db="EMBL/GenBank/DDBJ databases">
        <title>Complete sequence of Solibacter usitatus Ellin6076.</title>
        <authorList>
            <consortium name="US DOE Joint Genome Institute"/>
            <person name="Copeland A."/>
            <person name="Lucas S."/>
            <person name="Lapidus A."/>
            <person name="Barry K."/>
            <person name="Detter J.C."/>
            <person name="Glavina del Rio T."/>
            <person name="Hammon N."/>
            <person name="Israni S."/>
            <person name="Dalin E."/>
            <person name="Tice H."/>
            <person name="Pitluck S."/>
            <person name="Thompson L.S."/>
            <person name="Brettin T."/>
            <person name="Bruce D."/>
            <person name="Han C."/>
            <person name="Tapia R."/>
            <person name="Gilna P."/>
            <person name="Schmutz J."/>
            <person name="Larimer F."/>
            <person name="Land M."/>
            <person name="Hauser L."/>
            <person name="Kyrpides N."/>
            <person name="Mikhailova N."/>
            <person name="Janssen P.H."/>
            <person name="Kuske C.R."/>
            <person name="Richardson P."/>
        </authorList>
    </citation>
    <scope>NUCLEOTIDE SEQUENCE</scope>
    <source>
        <strain evidence="3">Ellin6076</strain>
    </source>
</reference>
<accession>Q01ZS7</accession>
<dbReference type="Gene3D" id="3.40.50.720">
    <property type="entry name" value="NAD(P)-binding Rossmann-like Domain"/>
    <property type="match status" value="1"/>
</dbReference>
<organism evidence="3">
    <name type="scientific">Solibacter usitatus (strain Ellin6076)</name>
    <dbReference type="NCBI Taxonomy" id="234267"/>
    <lineage>
        <taxon>Bacteria</taxon>
        <taxon>Pseudomonadati</taxon>
        <taxon>Acidobacteriota</taxon>
        <taxon>Terriglobia</taxon>
        <taxon>Bryobacterales</taxon>
        <taxon>Solibacteraceae</taxon>
        <taxon>Candidatus Solibacter</taxon>
    </lineage>
</organism>
<protein>
    <submittedName>
        <fullName evidence="3">Oxidoreductase domain protein</fullName>
    </submittedName>
</protein>
<evidence type="ECO:0000259" key="2">
    <source>
        <dbReference type="Pfam" id="PF19051"/>
    </source>
</evidence>
<dbReference type="PANTHER" id="PTHR43818">
    <property type="entry name" value="BCDNA.GH03377"/>
    <property type="match status" value="1"/>
</dbReference>
<dbReference type="OrthoDB" id="101756at2"/>
<dbReference type="InterPro" id="IPR050463">
    <property type="entry name" value="Gfo/Idh/MocA_oxidrdct_glycsds"/>
</dbReference>
<dbReference type="HOGENOM" id="CLU_023194_24_0_0"/>
<dbReference type="SUPFAM" id="SSF55347">
    <property type="entry name" value="Glyceraldehyde-3-phosphate dehydrogenase-like, C-terminal domain"/>
    <property type="match status" value="1"/>
</dbReference>
<evidence type="ECO:0000313" key="3">
    <source>
        <dbReference type="EMBL" id="ABJ84838.1"/>
    </source>
</evidence>
<dbReference type="AlphaFoldDB" id="Q01ZS7"/>